<evidence type="ECO:0000259" key="15">
    <source>
        <dbReference type="Pfam" id="PF00266"/>
    </source>
</evidence>
<dbReference type="PANTHER" id="PTHR11601">
    <property type="entry name" value="CYSTEINE DESULFURYLASE FAMILY MEMBER"/>
    <property type="match status" value="1"/>
</dbReference>
<dbReference type="InterPro" id="IPR000192">
    <property type="entry name" value="Aminotrans_V_dom"/>
</dbReference>
<evidence type="ECO:0000256" key="14">
    <source>
        <dbReference type="RuleBase" id="RU364075"/>
    </source>
</evidence>
<dbReference type="Gene3D" id="3.90.1150.10">
    <property type="entry name" value="Aspartate Aminotransferase, domain 1"/>
    <property type="match status" value="1"/>
</dbReference>
<dbReference type="Gene3D" id="1.10.260.50">
    <property type="match status" value="1"/>
</dbReference>
<keyword evidence="6 14" id="KW-0808">Transferase</keyword>
<dbReference type="EC" id="2.8.1.7" evidence="5 14"/>
<keyword evidence="17" id="KW-1185">Reference proteome</keyword>
<dbReference type="EMBL" id="CP073587">
    <property type="protein sequence ID" value="QUN05336.1"/>
    <property type="molecule type" value="Genomic_DNA"/>
</dbReference>
<feature type="domain" description="Aminotransferase class V" evidence="15">
    <location>
        <begin position="17"/>
        <end position="379"/>
    </location>
</feature>
<dbReference type="InterPro" id="IPR015422">
    <property type="entry name" value="PyrdxlP-dep_Trfase_small"/>
</dbReference>
<dbReference type="InterPro" id="IPR015421">
    <property type="entry name" value="PyrdxlP-dep_Trfase_major"/>
</dbReference>
<evidence type="ECO:0000256" key="10">
    <source>
        <dbReference type="ARBA" id="ARBA00023014"/>
    </source>
</evidence>
<evidence type="ECO:0000256" key="6">
    <source>
        <dbReference type="ARBA" id="ARBA00022679"/>
    </source>
</evidence>
<evidence type="ECO:0000256" key="5">
    <source>
        <dbReference type="ARBA" id="ARBA00012239"/>
    </source>
</evidence>
<evidence type="ECO:0000256" key="8">
    <source>
        <dbReference type="ARBA" id="ARBA00022898"/>
    </source>
</evidence>
<keyword evidence="8 14" id="KW-0663">Pyridoxal phosphate</keyword>
<evidence type="ECO:0000256" key="2">
    <source>
        <dbReference type="ARBA" id="ARBA00003120"/>
    </source>
</evidence>
<comment type="cofactor">
    <cofactor evidence="1 13">
        <name>pyridoxal 5'-phosphate</name>
        <dbReference type="ChEBI" id="CHEBI:597326"/>
    </cofactor>
</comment>
<evidence type="ECO:0000256" key="7">
    <source>
        <dbReference type="ARBA" id="ARBA00022723"/>
    </source>
</evidence>
<keyword evidence="9 14" id="KW-0408">Iron</keyword>
<dbReference type="GO" id="GO:0031071">
    <property type="term" value="F:cysteine desulfurase activity"/>
    <property type="evidence" value="ECO:0007669"/>
    <property type="project" value="UniProtKB-EC"/>
</dbReference>
<proteinExistence type="inferred from homology"/>
<evidence type="ECO:0000256" key="11">
    <source>
        <dbReference type="ARBA" id="ARBA00031911"/>
    </source>
</evidence>
<accession>A0ABX7YTA2</accession>
<dbReference type="PANTHER" id="PTHR11601:SF34">
    <property type="entry name" value="CYSTEINE DESULFURASE"/>
    <property type="match status" value="1"/>
</dbReference>
<evidence type="ECO:0000256" key="13">
    <source>
        <dbReference type="RuleBase" id="RU004504"/>
    </source>
</evidence>
<keyword evidence="7 14" id="KW-0479">Metal-binding</keyword>
<dbReference type="InterPro" id="IPR016454">
    <property type="entry name" value="Cysteine_dSase"/>
</dbReference>
<dbReference type="Proteomes" id="UP000679575">
    <property type="component" value="Chromosome"/>
</dbReference>
<dbReference type="InterPro" id="IPR017772">
    <property type="entry name" value="Cys_deSase_NifS_bac/arc"/>
</dbReference>
<evidence type="ECO:0000256" key="12">
    <source>
        <dbReference type="ARBA" id="ARBA00050776"/>
    </source>
</evidence>
<dbReference type="PROSITE" id="PS00595">
    <property type="entry name" value="AA_TRANSFER_CLASS_5"/>
    <property type="match status" value="1"/>
</dbReference>
<dbReference type="Pfam" id="PF00266">
    <property type="entry name" value="Aminotran_5"/>
    <property type="match status" value="1"/>
</dbReference>
<dbReference type="InterPro" id="IPR015424">
    <property type="entry name" value="PyrdxlP-dep_Trfase"/>
</dbReference>
<organism evidence="16 17">
    <name type="scientific">Shewanella yunxiaonensis</name>
    <dbReference type="NCBI Taxonomy" id="2829809"/>
    <lineage>
        <taxon>Bacteria</taxon>
        <taxon>Pseudomonadati</taxon>
        <taxon>Pseudomonadota</taxon>
        <taxon>Gammaproteobacteria</taxon>
        <taxon>Alteromonadales</taxon>
        <taxon>Shewanellaceae</taxon>
        <taxon>Shewanella</taxon>
    </lineage>
</organism>
<dbReference type="RefSeq" id="WP_212594369.1">
    <property type="nucleotide sequence ID" value="NZ_CP073587.1"/>
</dbReference>
<evidence type="ECO:0000313" key="16">
    <source>
        <dbReference type="EMBL" id="QUN05336.1"/>
    </source>
</evidence>
<dbReference type="NCBIfam" id="TIGR03402">
    <property type="entry name" value="FeS_nifS"/>
    <property type="match status" value="1"/>
</dbReference>
<comment type="catalytic activity">
    <reaction evidence="12 14">
        <text>(sulfur carrier)-H + L-cysteine = (sulfur carrier)-SH + L-alanine</text>
        <dbReference type="Rhea" id="RHEA:43892"/>
        <dbReference type="Rhea" id="RHEA-COMP:14737"/>
        <dbReference type="Rhea" id="RHEA-COMP:14739"/>
        <dbReference type="ChEBI" id="CHEBI:29917"/>
        <dbReference type="ChEBI" id="CHEBI:35235"/>
        <dbReference type="ChEBI" id="CHEBI:57972"/>
        <dbReference type="ChEBI" id="CHEBI:64428"/>
        <dbReference type="EC" id="2.8.1.7"/>
    </reaction>
</comment>
<keyword evidence="10 14" id="KW-0411">Iron-sulfur</keyword>
<evidence type="ECO:0000313" key="17">
    <source>
        <dbReference type="Proteomes" id="UP000679575"/>
    </source>
</evidence>
<name>A0ABX7YTA2_9GAMM</name>
<sequence length="414" mass="45450">MTVEAFIRKPDTAIEMVYLDNNATTKLDPKVLEAMWPFLADYYGNPSSIHQLGAKVGHALEAAREKVQTLIGAEYSTEVVFTSCATEATSTAILSAVEAMSERREIITSVVEHPATIQLCQHLERKGYKVHWIGVDRKGRLDVEAYRRALSEQVAIVSIMWANNETGTLFPIEMLAKLAKEVGAQFHVDAVQVAGKYPINVQNTDIDMLSISGHKFHAPKGVGALYLRRGTRFRPLLRGGHQERGRRAGTENAASIIGMGVAAELAYQALPQEMTRLAMLRDRLEQGILARIPSTFVTGNPQQRVPNTSNIAIEYIEGEALLLMLNQVGIAASSGSACTSGSLEPSHVMKAMQIPFTAAHGTLRFSLSRFSSDDDVDYVLAQLPPIVERLRMLSPYWDNANNCGSAEMFTPAYA</sequence>
<evidence type="ECO:0000256" key="3">
    <source>
        <dbReference type="ARBA" id="ARBA00006490"/>
    </source>
</evidence>
<comment type="subunit">
    <text evidence="4">Homodimer.</text>
</comment>
<evidence type="ECO:0000256" key="1">
    <source>
        <dbReference type="ARBA" id="ARBA00001933"/>
    </source>
</evidence>
<comment type="similarity">
    <text evidence="3 14">Belongs to the class-V pyridoxal-phosphate-dependent aminotransferase family. NifS/IscS subfamily.</text>
</comment>
<dbReference type="InterPro" id="IPR020578">
    <property type="entry name" value="Aminotrans_V_PyrdxlP_BS"/>
</dbReference>
<dbReference type="SUPFAM" id="SSF53383">
    <property type="entry name" value="PLP-dependent transferases"/>
    <property type="match status" value="1"/>
</dbReference>
<reference evidence="16 17" key="1">
    <citation type="submission" date="2021-04" db="EMBL/GenBank/DDBJ databases">
        <title>Novel species identification of genus Shewanella.</title>
        <authorList>
            <person name="Liu G."/>
        </authorList>
    </citation>
    <scope>NUCLEOTIDE SEQUENCE [LARGE SCALE GENOMIC DNA]</scope>
    <source>
        <strain evidence="16 17">FJAT-54481</strain>
    </source>
</reference>
<dbReference type="Gene3D" id="3.40.640.10">
    <property type="entry name" value="Type I PLP-dependent aspartate aminotransferase-like (Major domain)"/>
    <property type="match status" value="1"/>
</dbReference>
<comment type="function">
    <text evidence="2">Catalyzes the removal of elemental sulfur atoms from cysteine to produce alanine. Seems to participate in the biosynthesis of the nitrogenase metalloclusters by providing the inorganic sulfur required for the Fe-S core formation.</text>
</comment>
<protein>
    <recommendedName>
        <fullName evidence="5 14">Cysteine desulfurase</fullName>
        <ecNumber evidence="5 14">2.8.1.7</ecNumber>
    </recommendedName>
    <alternativeName>
        <fullName evidence="11 14">Nitrogenase metalloclusters biosynthesis protein NifS</fullName>
    </alternativeName>
</protein>
<evidence type="ECO:0000256" key="9">
    <source>
        <dbReference type="ARBA" id="ARBA00023004"/>
    </source>
</evidence>
<evidence type="ECO:0000256" key="4">
    <source>
        <dbReference type="ARBA" id="ARBA00011738"/>
    </source>
</evidence>
<gene>
    <name evidence="16" type="primary">nifS</name>
    <name evidence="16" type="ORF">KDN34_14210</name>
</gene>
<dbReference type="PIRSF" id="PIRSF005572">
    <property type="entry name" value="NifS"/>
    <property type="match status" value="1"/>
</dbReference>